<keyword evidence="2" id="KW-1185">Reference proteome</keyword>
<dbReference type="GeneID" id="6079367"/>
<evidence type="ECO:0000313" key="1">
    <source>
        <dbReference type="EMBL" id="EDR05580.1"/>
    </source>
</evidence>
<evidence type="ECO:0000313" key="2">
    <source>
        <dbReference type="Proteomes" id="UP000001194"/>
    </source>
</evidence>
<dbReference type="KEGG" id="lbc:LACBIDRAFT_302894"/>
<reference evidence="1 2" key="1">
    <citation type="journal article" date="2008" name="Nature">
        <title>The genome of Laccaria bicolor provides insights into mycorrhizal symbiosis.</title>
        <authorList>
            <person name="Martin F."/>
            <person name="Aerts A."/>
            <person name="Ahren D."/>
            <person name="Brun A."/>
            <person name="Danchin E.G.J."/>
            <person name="Duchaussoy F."/>
            <person name="Gibon J."/>
            <person name="Kohler A."/>
            <person name="Lindquist E."/>
            <person name="Pereda V."/>
            <person name="Salamov A."/>
            <person name="Shapiro H.J."/>
            <person name="Wuyts J."/>
            <person name="Blaudez D."/>
            <person name="Buee M."/>
            <person name="Brokstein P."/>
            <person name="Canbaeck B."/>
            <person name="Cohen D."/>
            <person name="Courty P.E."/>
            <person name="Coutinho P.M."/>
            <person name="Delaruelle C."/>
            <person name="Detter J.C."/>
            <person name="Deveau A."/>
            <person name="DiFazio S."/>
            <person name="Duplessis S."/>
            <person name="Fraissinet-Tachet L."/>
            <person name="Lucic E."/>
            <person name="Frey-Klett P."/>
            <person name="Fourrey C."/>
            <person name="Feussner I."/>
            <person name="Gay G."/>
            <person name="Grimwood J."/>
            <person name="Hoegger P.J."/>
            <person name="Jain P."/>
            <person name="Kilaru S."/>
            <person name="Labbe J."/>
            <person name="Lin Y.C."/>
            <person name="Legue V."/>
            <person name="Le Tacon F."/>
            <person name="Marmeisse R."/>
            <person name="Melayah D."/>
            <person name="Montanini B."/>
            <person name="Muratet M."/>
            <person name="Nehls U."/>
            <person name="Niculita-Hirzel H."/>
            <person name="Oudot-Le Secq M.P."/>
            <person name="Peter M."/>
            <person name="Quesneville H."/>
            <person name="Rajashekar B."/>
            <person name="Reich M."/>
            <person name="Rouhier N."/>
            <person name="Schmutz J."/>
            <person name="Yin T."/>
            <person name="Chalot M."/>
            <person name="Henrissat B."/>
            <person name="Kuees U."/>
            <person name="Lucas S."/>
            <person name="Van de Peer Y."/>
            <person name="Podila G.K."/>
            <person name="Polle A."/>
            <person name="Pukkila P.J."/>
            <person name="Richardson P.M."/>
            <person name="Rouze P."/>
            <person name="Sanders I.R."/>
            <person name="Stajich J.E."/>
            <person name="Tunlid A."/>
            <person name="Tuskan G."/>
            <person name="Grigoriev I.V."/>
        </authorList>
    </citation>
    <scope>NUCLEOTIDE SEQUENCE [LARGE SCALE GENOMIC DNA]</scope>
    <source>
        <strain evidence="2">S238N-H82 / ATCC MYA-4686</strain>
    </source>
</reference>
<dbReference type="EMBL" id="DS547112">
    <property type="protein sequence ID" value="EDR05580.1"/>
    <property type="molecule type" value="Genomic_DNA"/>
</dbReference>
<gene>
    <name evidence="1" type="ORF">LACBIDRAFT_302894</name>
</gene>
<name>B0DIJ9_LACBS</name>
<dbReference type="AlphaFoldDB" id="B0DIJ9"/>
<dbReference type="Proteomes" id="UP000001194">
    <property type="component" value="Unassembled WGS sequence"/>
</dbReference>
<proteinExistence type="predicted"/>
<dbReference type="HOGENOM" id="CLU_2961197_0_0_1"/>
<organism evidence="2">
    <name type="scientific">Laccaria bicolor (strain S238N-H82 / ATCC MYA-4686)</name>
    <name type="common">Bicoloured deceiver</name>
    <name type="synonym">Laccaria laccata var. bicolor</name>
    <dbReference type="NCBI Taxonomy" id="486041"/>
    <lineage>
        <taxon>Eukaryota</taxon>
        <taxon>Fungi</taxon>
        <taxon>Dikarya</taxon>
        <taxon>Basidiomycota</taxon>
        <taxon>Agaricomycotina</taxon>
        <taxon>Agaricomycetes</taxon>
        <taxon>Agaricomycetidae</taxon>
        <taxon>Agaricales</taxon>
        <taxon>Agaricineae</taxon>
        <taxon>Hydnangiaceae</taxon>
        <taxon>Laccaria</taxon>
    </lineage>
</organism>
<accession>B0DIJ9</accession>
<protein>
    <submittedName>
        <fullName evidence="1">Predicted protein</fullName>
    </submittedName>
</protein>
<dbReference type="InParanoid" id="B0DIJ9"/>
<dbReference type="RefSeq" id="XP_001883684.1">
    <property type="nucleotide sequence ID" value="XM_001883649.1"/>
</dbReference>
<sequence length="59" mass="6702">MVSQAADVVQKHQPLFLTLNFAHNNEARLSIASRAWSLRVLCTGRPLCLRQPDWRNASL</sequence>